<dbReference type="EnsemblPlants" id="AES70889">
    <property type="protein sequence ID" value="AES70889"/>
    <property type="gene ID" value="MTR_3g064560"/>
</dbReference>
<dbReference type="Pfam" id="PF01363">
    <property type="entry name" value="FYVE"/>
    <property type="match status" value="1"/>
</dbReference>
<dbReference type="SUPFAM" id="SSF50985">
    <property type="entry name" value="RCC1/BLIP-II"/>
    <property type="match status" value="1"/>
</dbReference>
<evidence type="ECO:0000259" key="8">
    <source>
        <dbReference type="PROSITE" id="PS50178"/>
    </source>
</evidence>
<feature type="repeat" description="RCC1" evidence="6">
    <location>
        <begin position="323"/>
        <end position="374"/>
    </location>
</feature>
<dbReference type="STRING" id="3880.G7J7Z5"/>
<dbReference type="OrthoDB" id="5981550at2759"/>
<dbReference type="AlphaFoldDB" id="G7J7Z5"/>
<dbReference type="InterPro" id="IPR011011">
    <property type="entry name" value="Znf_FYVE_PHD"/>
</dbReference>
<dbReference type="eggNOG" id="ENOG502QTH2">
    <property type="taxonomic scope" value="Eukaryota"/>
</dbReference>
<evidence type="ECO:0000256" key="4">
    <source>
        <dbReference type="ARBA" id="ARBA00022833"/>
    </source>
</evidence>
<evidence type="ECO:0000259" key="9">
    <source>
        <dbReference type="PROSITE" id="PS51514"/>
    </source>
</evidence>
<dbReference type="KEGG" id="mtr:11406734"/>
<reference evidence="11" key="5">
    <citation type="journal article" date="2018" name="Nat. Plants">
        <title>Whole-genome landscape of Medicago truncatula symbiotic genes.</title>
        <authorList>
            <person name="Pecrix Y."/>
            <person name="Gamas P."/>
            <person name="Carrere S."/>
        </authorList>
    </citation>
    <scope>NUCLEOTIDE SEQUENCE</scope>
    <source>
        <tissue evidence="11">Leaves</tissue>
    </source>
</reference>
<feature type="coiled-coil region" evidence="7">
    <location>
        <begin position="828"/>
        <end position="862"/>
    </location>
</feature>
<evidence type="ECO:0000256" key="3">
    <source>
        <dbReference type="ARBA" id="ARBA00022771"/>
    </source>
</evidence>
<reference evidence="14" key="4">
    <citation type="journal article" date="2018" name="Nat. Plants">
        <title>Whole-genome landscape of Medicago truncatula symbiotic genes.</title>
        <authorList>
            <person name="Pecrix Y."/>
            <person name="Staton S.E."/>
            <person name="Sallet E."/>
            <person name="Lelandais-Briere C."/>
            <person name="Moreau S."/>
            <person name="Carrere S."/>
            <person name="Blein T."/>
            <person name="Jardinaud M.F."/>
            <person name="Latrasse D."/>
            <person name="Zouine M."/>
            <person name="Zahm M."/>
            <person name="Kreplak J."/>
            <person name="Mayjonade B."/>
            <person name="Satge C."/>
            <person name="Perez M."/>
            <person name="Cauet S."/>
            <person name="Marande W."/>
            <person name="Chantry-Darmon C."/>
            <person name="Lopez-Roques C."/>
            <person name="Bouchez O."/>
            <person name="Berard A."/>
            <person name="Debelle F."/>
            <person name="Munos S."/>
            <person name="Bendahmane A."/>
            <person name="Berges H."/>
            <person name="Niebel A."/>
            <person name="Buitink J."/>
            <person name="Frugier F."/>
            <person name="Benhamed M."/>
            <person name="Crespi M."/>
            <person name="Gouzy J."/>
            <person name="Gamas P."/>
        </authorList>
    </citation>
    <scope>NUCLEOTIDE SEQUENCE [LARGE SCALE GENOMIC DNA]</scope>
    <source>
        <strain evidence="14">cv. Jemalong A17</strain>
    </source>
</reference>
<dbReference type="Gene3D" id="2.130.10.30">
    <property type="entry name" value="Regulator of chromosome condensation 1/beta-lactamase-inhibitor protein II"/>
    <property type="match status" value="3"/>
</dbReference>
<reference evidence="10 13" key="1">
    <citation type="journal article" date="2011" name="Nature">
        <title>The Medicago genome provides insight into the evolution of rhizobial symbioses.</title>
        <authorList>
            <person name="Young N.D."/>
            <person name="Debelle F."/>
            <person name="Oldroyd G.E."/>
            <person name="Geurts R."/>
            <person name="Cannon S.B."/>
            <person name="Udvardi M.K."/>
            <person name="Benedito V.A."/>
            <person name="Mayer K.F."/>
            <person name="Gouzy J."/>
            <person name="Schoof H."/>
            <person name="Van de Peer Y."/>
            <person name="Proost S."/>
            <person name="Cook D.R."/>
            <person name="Meyers B.C."/>
            <person name="Spannagl M."/>
            <person name="Cheung F."/>
            <person name="De Mita S."/>
            <person name="Krishnakumar V."/>
            <person name="Gundlach H."/>
            <person name="Zhou S."/>
            <person name="Mudge J."/>
            <person name="Bharti A.K."/>
            <person name="Murray J.D."/>
            <person name="Naoumkina M.A."/>
            <person name="Rosen B."/>
            <person name="Silverstein K.A."/>
            <person name="Tang H."/>
            <person name="Rombauts S."/>
            <person name="Zhao P.X."/>
            <person name="Zhou P."/>
            <person name="Barbe V."/>
            <person name="Bardou P."/>
            <person name="Bechner M."/>
            <person name="Bellec A."/>
            <person name="Berger A."/>
            <person name="Berges H."/>
            <person name="Bidwell S."/>
            <person name="Bisseling T."/>
            <person name="Choisne N."/>
            <person name="Couloux A."/>
            <person name="Denny R."/>
            <person name="Deshpande S."/>
            <person name="Dai X."/>
            <person name="Doyle J.J."/>
            <person name="Dudez A.M."/>
            <person name="Farmer A.D."/>
            <person name="Fouteau S."/>
            <person name="Franken C."/>
            <person name="Gibelin C."/>
            <person name="Gish J."/>
            <person name="Goldstein S."/>
            <person name="Gonzalez A.J."/>
            <person name="Green P.J."/>
            <person name="Hallab A."/>
            <person name="Hartog M."/>
            <person name="Hua A."/>
            <person name="Humphray S.J."/>
            <person name="Jeong D.H."/>
            <person name="Jing Y."/>
            <person name="Jocker A."/>
            <person name="Kenton S.M."/>
            <person name="Kim D.J."/>
            <person name="Klee K."/>
            <person name="Lai H."/>
            <person name="Lang C."/>
            <person name="Lin S."/>
            <person name="Macmil S.L."/>
            <person name="Magdelenat G."/>
            <person name="Matthews L."/>
            <person name="McCorrison J."/>
            <person name="Monaghan E.L."/>
            <person name="Mun J.H."/>
            <person name="Najar F.Z."/>
            <person name="Nicholson C."/>
            <person name="Noirot C."/>
            <person name="O'Bleness M."/>
            <person name="Paule C.R."/>
            <person name="Poulain J."/>
            <person name="Prion F."/>
            <person name="Qin B."/>
            <person name="Qu C."/>
            <person name="Retzel E.F."/>
            <person name="Riddle C."/>
            <person name="Sallet E."/>
            <person name="Samain S."/>
            <person name="Samson N."/>
            <person name="Sanders I."/>
            <person name="Saurat O."/>
            <person name="Scarpelli C."/>
            <person name="Schiex T."/>
            <person name="Segurens B."/>
            <person name="Severin A.J."/>
            <person name="Sherrier D.J."/>
            <person name="Shi R."/>
            <person name="Sims S."/>
            <person name="Singer S.R."/>
            <person name="Sinharoy S."/>
            <person name="Sterck L."/>
            <person name="Viollet A."/>
            <person name="Wang B.B."/>
            <person name="Wang K."/>
            <person name="Wang M."/>
            <person name="Wang X."/>
            <person name="Warfsmann J."/>
            <person name="Weissenbach J."/>
            <person name="White D.D."/>
            <person name="White J.D."/>
            <person name="Wiley G.B."/>
            <person name="Wincker P."/>
            <person name="Xing Y."/>
            <person name="Yang L."/>
            <person name="Yao Z."/>
            <person name="Ying F."/>
            <person name="Zhai J."/>
            <person name="Zhou L."/>
            <person name="Zuber A."/>
            <person name="Denarie J."/>
            <person name="Dixon R.A."/>
            <person name="May G.D."/>
            <person name="Schwartz D.C."/>
            <person name="Rogers J."/>
            <person name="Quetier F."/>
            <person name="Town C.D."/>
            <person name="Roe B.A."/>
        </authorList>
    </citation>
    <scope>NUCLEOTIDE SEQUENCE [LARGE SCALE GENOMIC DNA]</scope>
    <source>
        <strain evidence="10">A17</strain>
        <strain evidence="12 13">cv. Jemalong A17</strain>
    </source>
</reference>
<dbReference type="PANTHER" id="PTHR22870:SF350">
    <property type="entry name" value="F12P19.9 PROTEIN"/>
    <property type="match status" value="1"/>
</dbReference>
<reference evidence="12" key="3">
    <citation type="submission" date="2015-04" db="UniProtKB">
        <authorList>
            <consortium name="EnsemblPlants"/>
        </authorList>
    </citation>
    <scope>IDENTIFICATION</scope>
    <source>
        <strain evidence="12">cv. Jemalong A17</strain>
    </source>
</reference>
<evidence type="ECO:0000256" key="2">
    <source>
        <dbReference type="ARBA" id="ARBA00022737"/>
    </source>
</evidence>
<evidence type="ECO:0000313" key="12">
    <source>
        <dbReference type="EnsemblPlants" id="AES70889"/>
    </source>
</evidence>
<dbReference type="EMBL" id="CM001219">
    <property type="protein sequence ID" value="AES70889.1"/>
    <property type="molecule type" value="Genomic_DNA"/>
</dbReference>
<dbReference type="Pfam" id="PF08381">
    <property type="entry name" value="BRX"/>
    <property type="match status" value="1"/>
</dbReference>
<feature type="domain" description="BRX" evidence="9">
    <location>
        <begin position="973"/>
        <end position="1028"/>
    </location>
</feature>
<evidence type="ECO:0000256" key="1">
    <source>
        <dbReference type="ARBA" id="ARBA00022723"/>
    </source>
</evidence>
<dbReference type="HOGENOM" id="CLU_005343_0_0_1"/>
<evidence type="ECO:0000256" key="7">
    <source>
        <dbReference type="SAM" id="Coils"/>
    </source>
</evidence>
<proteinExistence type="predicted"/>
<feature type="repeat" description="RCC1" evidence="6">
    <location>
        <begin position="265"/>
        <end position="322"/>
    </location>
</feature>
<evidence type="ECO:0000313" key="11">
    <source>
        <dbReference type="EMBL" id="RHN68074.1"/>
    </source>
</evidence>
<name>G7J7Z5_MEDTR</name>
<dbReference type="InterPro" id="IPR000408">
    <property type="entry name" value="Reg_chr_condens"/>
</dbReference>
<dbReference type="CDD" id="cd13365">
    <property type="entry name" value="PH_PLC_plant-like"/>
    <property type="match status" value="1"/>
</dbReference>
<dbReference type="Proteomes" id="UP000002051">
    <property type="component" value="Chromosome 3"/>
</dbReference>
<dbReference type="InterPro" id="IPR051210">
    <property type="entry name" value="Ub_ligase/GEF_domain"/>
</dbReference>
<dbReference type="GO" id="GO:0008270">
    <property type="term" value="F:zinc ion binding"/>
    <property type="evidence" value="ECO:0007669"/>
    <property type="project" value="UniProtKB-KW"/>
</dbReference>
<dbReference type="ExpressionAtlas" id="G7J7Z5">
    <property type="expression patterns" value="differential"/>
</dbReference>
<dbReference type="PROSITE" id="PS50012">
    <property type="entry name" value="RCC1_3"/>
    <property type="match status" value="6"/>
</dbReference>
<evidence type="ECO:0000256" key="5">
    <source>
        <dbReference type="PROSITE-ProRule" id="PRU00091"/>
    </source>
</evidence>
<dbReference type="SUPFAM" id="SSF50729">
    <property type="entry name" value="PH domain-like"/>
    <property type="match status" value="1"/>
</dbReference>
<feature type="repeat" description="RCC1" evidence="6">
    <location>
        <begin position="545"/>
        <end position="595"/>
    </location>
</feature>
<keyword evidence="1" id="KW-0479">Metal-binding</keyword>
<dbReference type="Gene3D" id="2.30.29.30">
    <property type="entry name" value="Pleckstrin-homology domain (PH domain)/Phosphotyrosine-binding domain (PTB)"/>
    <property type="match status" value="1"/>
</dbReference>
<dbReference type="PROSITE" id="PS51514">
    <property type="entry name" value="BRX"/>
    <property type="match status" value="1"/>
</dbReference>
<keyword evidence="4" id="KW-0862">Zinc</keyword>
<feature type="domain" description="FYVE-type" evidence="8">
    <location>
        <begin position="652"/>
        <end position="714"/>
    </location>
</feature>
<keyword evidence="7" id="KW-0175">Coiled coil</keyword>
<dbReference type="OMA" id="QVHSIAC"/>
<dbReference type="Pfam" id="PF16457">
    <property type="entry name" value="PH_12"/>
    <property type="match status" value="1"/>
</dbReference>
<keyword evidence="13" id="KW-1185">Reference proteome</keyword>
<dbReference type="PROSITE" id="PS00626">
    <property type="entry name" value="RCC1_2"/>
    <property type="match status" value="1"/>
</dbReference>
<keyword evidence="3 5" id="KW-0863">Zinc-finger</keyword>
<evidence type="ECO:0000313" key="10">
    <source>
        <dbReference type="EMBL" id="AES70889.1"/>
    </source>
</evidence>
<dbReference type="InterPro" id="IPR011993">
    <property type="entry name" value="PH-like_dom_sf"/>
</dbReference>
<dbReference type="InterPro" id="IPR017455">
    <property type="entry name" value="Znf_FYVE-rel"/>
</dbReference>
<evidence type="ECO:0000256" key="6">
    <source>
        <dbReference type="PROSITE-ProRule" id="PRU00235"/>
    </source>
</evidence>
<dbReference type="PaxDb" id="3880-AES70889"/>
<dbReference type="InterPro" id="IPR013591">
    <property type="entry name" value="Brevis_radix_dom"/>
</dbReference>
<evidence type="ECO:0000313" key="14">
    <source>
        <dbReference type="Proteomes" id="UP000265566"/>
    </source>
</evidence>
<dbReference type="Gramene" id="rna16367">
    <property type="protein sequence ID" value="RHN68074.1"/>
    <property type="gene ID" value="gene16367"/>
</dbReference>
<feature type="repeat" description="RCC1" evidence="6">
    <location>
        <begin position="430"/>
        <end position="481"/>
    </location>
</feature>
<evidence type="ECO:0000313" key="13">
    <source>
        <dbReference type="Proteomes" id="UP000002051"/>
    </source>
</evidence>
<gene>
    <name evidence="12" type="primary">11406734</name>
    <name evidence="10" type="ordered locus">MTR_3g064560</name>
    <name evidence="11" type="ORF">MtrunA17_Chr3g0109811</name>
</gene>
<dbReference type="InterPro" id="IPR013083">
    <property type="entry name" value="Znf_RING/FYVE/PHD"/>
</dbReference>
<dbReference type="InterPro" id="IPR009091">
    <property type="entry name" value="RCC1/BLIP-II"/>
</dbReference>
<accession>G7J7Z5</accession>
<sequence length="1032" mass="114198">MTMEEVSLPGTLPFDRALEQAIVSIKKGAYLLKCGGRGKPKLCPFRLSPDERNLIWCSGQQEKHLRLSGVTKIVQGEGNIRSQRQNETEKECHSFSLIYANGEHSLDLICKDKAQAATWFVGLKAVISRCQQPKAFSSLRSCKGVQSCVSSPSGILRRKKNLGLLDDTSQFTQVHSVCASPTLSLSERCFSDGLSYKSEFYSSVSSLSSIHGMTDNSVPSSPYINPDIHSNIKTSRFEKEYKKELSSNRSIMPPASALVGNNVLKDVMVWGGGIGCLVGIVNERFVQNSIYSLVPKLLESTAMLDVQNVALGGNHAAIVTKQGEVYCWGQGKCGRLGQRIDMDISSPKIVDTLSDIRVKNVACGEYHTCALTDSGEVYAWGNDVSCSDLVDEGRIRSQWLTHKLSLPVEGISISSIACGEWHTAIVSSCGRLFTYGDGTFGVLGHGSYHSFSSPKEVESLKGLCVRSVACGTWHTAAIIEISAERFKYNTSTGKLFTWGDADEGRLGHADNVNKLVPTCVSQLVDYDFVQVSCGRMMTLALTNMGKVFAMGSAKYGQLGNPHVKDRAVVVEGMLKQEYVKMISCGSYHVAVLTSSGSVYTWGKGENGELGLGDTENRYTPCFVEALRDRQVDTITCGPSFTVAICLHKPISISDQSSCNGCRLPFGFTRKKHNCYNCGLLFCRSCSSKKVMNASLAPVKSKAFRVCDSCFNRKQGSSEHPAMDSSKSRNYNNQQIQRHHQNMTGDVTEDRGETNVTNGPMLSLSQTCYRKNMPSGRKVWKSQQDLEDSSSKLGNVIQCGQGQVPYSAQFRINCTENSVVHETETTKSDKLLMEEVQRLRAEAKRLEKQCELKNQEIQECQQKVEESWSVAKDEAAKCKAAKEVIKALALRLHTISGKDNHGLEQKAGLQELLPNLAPIHTDTNSPRNANMDSLSNSPIIFSSALKSKFGRSILLKKDNNLTKAESQQENALKVEWVEQYENGVYITLTKSPSGEKGLKRVRFSRKRFSQKEAERWWEENQTKVHHKYEIETR</sequence>
<dbReference type="InterPro" id="IPR058923">
    <property type="entry name" value="RCC1-like_dom"/>
</dbReference>
<dbReference type="Proteomes" id="UP000265566">
    <property type="component" value="Chromosome 3"/>
</dbReference>
<keyword evidence="2" id="KW-0677">Repeat</keyword>
<dbReference type="SMART" id="SM00064">
    <property type="entry name" value="FYVE"/>
    <property type="match status" value="1"/>
</dbReference>
<dbReference type="Gene3D" id="3.30.40.10">
    <property type="entry name" value="Zinc/RING finger domain, C3HC4 (zinc finger)"/>
    <property type="match status" value="1"/>
</dbReference>
<dbReference type="CDD" id="cd00065">
    <property type="entry name" value="FYVE_like_SF"/>
    <property type="match status" value="1"/>
</dbReference>
<protein>
    <submittedName>
        <fullName evidence="11">Putative chromatin regulator PHD family</fullName>
    </submittedName>
    <submittedName>
        <fullName evidence="10">Regulator of chromosome condensation (RCC1) family protein</fullName>
    </submittedName>
</protein>
<feature type="repeat" description="RCC1" evidence="6">
    <location>
        <begin position="596"/>
        <end position="647"/>
    </location>
</feature>
<dbReference type="PRINTS" id="PR00633">
    <property type="entry name" value="RCCNDNSATION"/>
</dbReference>
<dbReference type="Pfam" id="PF25390">
    <property type="entry name" value="WD40_RLD"/>
    <property type="match status" value="1"/>
</dbReference>
<dbReference type="PANTHER" id="PTHR22870">
    <property type="entry name" value="REGULATOR OF CHROMOSOME CONDENSATION"/>
    <property type="match status" value="1"/>
</dbReference>
<dbReference type="EMBL" id="PSQE01000003">
    <property type="protein sequence ID" value="RHN68074.1"/>
    <property type="molecule type" value="Genomic_DNA"/>
</dbReference>
<feature type="repeat" description="RCC1" evidence="6">
    <location>
        <begin position="493"/>
        <end position="544"/>
    </location>
</feature>
<organism evidence="10 13">
    <name type="scientific">Medicago truncatula</name>
    <name type="common">Barrel medic</name>
    <name type="synonym">Medicago tribuloides</name>
    <dbReference type="NCBI Taxonomy" id="3880"/>
    <lineage>
        <taxon>Eukaryota</taxon>
        <taxon>Viridiplantae</taxon>
        <taxon>Streptophyta</taxon>
        <taxon>Embryophyta</taxon>
        <taxon>Tracheophyta</taxon>
        <taxon>Spermatophyta</taxon>
        <taxon>Magnoliopsida</taxon>
        <taxon>eudicotyledons</taxon>
        <taxon>Gunneridae</taxon>
        <taxon>Pentapetalae</taxon>
        <taxon>rosids</taxon>
        <taxon>fabids</taxon>
        <taxon>Fabales</taxon>
        <taxon>Fabaceae</taxon>
        <taxon>Papilionoideae</taxon>
        <taxon>50 kb inversion clade</taxon>
        <taxon>NPAAA clade</taxon>
        <taxon>Hologalegina</taxon>
        <taxon>IRL clade</taxon>
        <taxon>Trifolieae</taxon>
        <taxon>Medicago</taxon>
    </lineage>
</organism>
<reference evidence="10 13" key="2">
    <citation type="journal article" date="2014" name="BMC Genomics">
        <title>An improved genome release (version Mt4.0) for the model legume Medicago truncatula.</title>
        <authorList>
            <person name="Tang H."/>
            <person name="Krishnakumar V."/>
            <person name="Bidwell S."/>
            <person name="Rosen B."/>
            <person name="Chan A."/>
            <person name="Zhou S."/>
            <person name="Gentzbittel L."/>
            <person name="Childs K.L."/>
            <person name="Yandell M."/>
            <person name="Gundlach H."/>
            <person name="Mayer K.F."/>
            <person name="Schwartz D.C."/>
            <person name="Town C.D."/>
        </authorList>
    </citation>
    <scope>GENOME REANNOTATION</scope>
    <source>
        <strain evidence="12 13">cv. Jemalong A17</strain>
    </source>
</reference>
<dbReference type="InterPro" id="IPR001849">
    <property type="entry name" value="PH_domain"/>
</dbReference>
<dbReference type="SUPFAM" id="SSF57903">
    <property type="entry name" value="FYVE/PHD zinc finger"/>
    <property type="match status" value="1"/>
</dbReference>
<dbReference type="PROSITE" id="PS50178">
    <property type="entry name" value="ZF_FYVE"/>
    <property type="match status" value="1"/>
</dbReference>
<dbReference type="InterPro" id="IPR000306">
    <property type="entry name" value="Znf_FYVE"/>
</dbReference>